<dbReference type="Gene3D" id="2.40.50.140">
    <property type="entry name" value="Nucleic acid-binding proteins"/>
    <property type="match status" value="1"/>
</dbReference>
<reference evidence="7" key="2">
    <citation type="submission" date="2020-09" db="EMBL/GenBank/DDBJ databases">
        <authorList>
            <person name="Sun Q."/>
            <person name="Zhou Y."/>
        </authorList>
    </citation>
    <scope>NUCLEOTIDE SEQUENCE</scope>
    <source>
        <strain evidence="7">CGMCC 1.12187</strain>
    </source>
</reference>
<evidence type="ECO:0000256" key="3">
    <source>
        <dbReference type="ARBA" id="ARBA00022989"/>
    </source>
</evidence>
<dbReference type="InterPro" id="IPR002810">
    <property type="entry name" value="NfeD-like_C"/>
</dbReference>
<organism evidence="7 8">
    <name type="scientific">Kocuria dechangensis</name>
    <dbReference type="NCBI Taxonomy" id="1176249"/>
    <lineage>
        <taxon>Bacteria</taxon>
        <taxon>Bacillati</taxon>
        <taxon>Actinomycetota</taxon>
        <taxon>Actinomycetes</taxon>
        <taxon>Micrococcales</taxon>
        <taxon>Micrococcaceae</taxon>
        <taxon>Kocuria</taxon>
    </lineage>
</organism>
<keyword evidence="4 5" id="KW-0472">Membrane</keyword>
<dbReference type="PANTHER" id="PTHR33507">
    <property type="entry name" value="INNER MEMBRANE PROTEIN YBBJ"/>
    <property type="match status" value="1"/>
</dbReference>
<evidence type="ECO:0000256" key="1">
    <source>
        <dbReference type="ARBA" id="ARBA00004141"/>
    </source>
</evidence>
<evidence type="ECO:0000256" key="5">
    <source>
        <dbReference type="SAM" id="Phobius"/>
    </source>
</evidence>
<evidence type="ECO:0000313" key="7">
    <source>
        <dbReference type="EMBL" id="GGG68308.1"/>
    </source>
</evidence>
<evidence type="ECO:0000256" key="2">
    <source>
        <dbReference type="ARBA" id="ARBA00022692"/>
    </source>
</evidence>
<dbReference type="Proteomes" id="UP000638848">
    <property type="component" value="Unassembled WGS sequence"/>
</dbReference>
<proteinExistence type="predicted"/>
<keyword evidence="3 5" id="KW-1133">Transmembrane helix</keyword>
<evidence type="ECO:0000256" key="4">
    <source>
        <dbReference type="ARBA" id="ARBA00023136"/>
    </source>
</evidence>
<dbReference type="GO" id="GO:0005886">
    <property type="term" value="C:plasma membrane"/>
    <property type="evidence" value="ECO:0007669"/>
    <property type="project" value="TreeGrafter"/>
</dbReference>
<feature type="transmembrane region" description="Helical" evidence="5">
    <location>
        <begin position="12"/>
        <end position="40"/>
    </location>
</feature>
<feature type="transmembrane region" description="Helical" evidence="5">
    <location>
        <begin position="52"/>
        <end position="70"/>
    </location>
</feature>
<sequence>MWEWLTDNAWLFWLVAVIVLAAVEMLTLDFLFLMMSAAALLAFGLSWITDNFVIQVVAFAVTSVLLIFLVRPVALRRLNRSTPETVSNVARLVGLPCQVLDPVTARSGLVRLEGDTWSARSLTGESLPTGTDVYVHRVEGATVVVAPHPAPATEGRGAPRPSF</sequence>
<reference evidence="7" key="1">
    <citation type="journal article" date="2014" name="Int. J. Syst. Evol. Microbiol.">
        <title>Complete genome sequence of Corynebacterium casei LMG S-19264T (=DSM 44701T), isolated from a smear-ripened cheese.</title>
        <authorList>
            <consortium name="US DOE Joint Genome Institute (JGI-PGF)"/>
            <person name="Walter F."/>
            <person name="Albersmeier A."/>
            <person name="Kalinowski J."/>
            <person name="Ruckert C."/>
        </authorList>
    </citation>
    <scope>NUCLEOTIDE SEQUENCE</scope>
    <source>
        <strain evidence="7">CGMCC 1.12187</strain>
    </source>
</reference>
<dbReference type="InterPro" id="IPR052165">
    <property type="entry name" value="Membrane_assoc_protease"/>
</dbReference>
<dbReference type="InterPro" id="IPR012340">
    <property type="entry name" value="NA-bd_OB-fold"/>
</dbReference>
<keyword evidence="2 5" id="KW-0812">Transmembrane</keyword>
<name>A0A917H6M7_9MICC</name>
<feature type="domain" description="NfeD-like C-terminal" evidence="6">
    <location>
        <begin position="90"/>
        <end position="147"/>
    </location>
</feature>
<accession>A0A917H6M7</accession>
<evidence type="ECO:0000259" key="6">
    <source>
        <dbReference type="Pfam" id="PF01957"/>
    </source>
</evidence>
<dbReference type="AlphaFoldDB" id="A0A917H6M7"/>
<dbReference type="RefSeq" id="WP_188539694.1">
    <property type="nucleotide sequence ID" value="NZ_BMEQ01000030.1"/>
</dbReference>
<keyword evidence="8" id="KW-1185">Reference proteome</keyword>
<protein>
    <submittedName>
        <fullName evidence="7">Membrane protein</fullName>
    </submittedName>
</protein>
<dbReference type="PANTHER" id="PTHR33507:SF3">
    <property type="entry name" value="INNER MEMBRANE PROTEIN YBBJ"/>
    <property type="match status" value="1"/>
</dbReference>
<evidence type="ECO:0000313" key="8">
    <source>
        <dbReference type="Proteomes" id="UP000638848"/>
    </source>
</evidence>
<comment type="caution">
    <text evidence="7">The sequence shown here is derived from an EMBL/GenBank/DDBJ whole genome shotgun (WGS) entry which is preliminary data.</text>
</comment>
<comment type="subcellular location">
    <subcellularLocation>
        <location evidence="1">Membrane</location>
        <topology evidence="1">Multi-pass membrane protein</topology>
    </subcellularLocation>
</comment>
<gene>
    <name evidence="7" type="ORF">GCM10011374_35800</name>
</gene>
<dbReference type="SUPFAM" id="SSF141322">
    <property type="entry name" value="NfeD domain-like"/>
    <property type="match status" value="1"/>
</dbReference>
<dbReference type="Pfam" id="PF01957">
    <property type="entry name" value="NfeD"/>
    <property type="match status" value="1"/>
</dbReference>
<dbReference type="EMBL" id="BMEQ01000030">
    <property type="protein sequence ID" value="GGG68308.1"/>
    <property type="molecule type" value="Genomic_DNA"/>
</dbReference>